<reference evidence="2 3" key="1">
    <citation type="submission" date="2016-10" db="EMBL/GenBank/DDBJ databases">
        <authorList>
            <person name="de Groot N.N."/>
        </authorList>
    </citation>
    <scope>NUCLEOTIDE SEQUENCE [LARGE SCALE GENOMIC DNA]</scope>
    <source>
        <strain evidence="2 3">CGMCC 1.7727</strain>
    </source>
</reference>
<accession>A0A1H9SN90</accession>
<dbReference type="InterPro" id="IPR036498">
    <property type="entry name" value="Nfu/NifU_N_sf"/>
</dbReference>
<evidence type="ECO:0000313" key="3">
    <source>
        <dbReference type="Proteomes" id="UP000199687"/>
    </source>
</evidence>
<dbReference type="Proteomes" id="UP000199687">
    <property type="component" value="Unassembled WGS sequence"/>
</dbReference>
<feature type="domain" description="Scaffold protein Nfu/NifU N-terminal" evidence="1">
    <location>
        <begin position="3"/>
        <end position="86"/>
    </location>
</feature>
<dbReference type="SUPFAM" id="SSF110836">
    <property type="entry name" value="Hypothetical protein SAV1430"/>
    <property type="match status" value="1"/>
</dbReference>
<keyword evidence="3" id="KW-1185">Reference proteome</keyword>
<dbReference type="STRING" id="531814.SAMN04487944_111105"/>
<dbReference type="SMART" id="SM00932">
    <property type="entry name" value="Nfu_N"/>
    <property type="match status" value="1"/>
</dbReference>
<dbReference type="AlphaFoldDB" id="A0A1H9SN90"/>
<dbReference type="Pfam" id="PF08712">
    <property type="entry name" value="Nfu_N"/>
    <property type="match status" value="1"/>
</dbReference>
<dbReference type="InterPro" id="IPR014824">
    <property type="entry name" value="Nfu/NifU_N"/>
</dbReference>
<dbReference type="OrthoDB" id="2968418at2"/>
<dbReference type="Gene3D" id="3.30.1370.70">
    <property type="entry name" value="Scaffold protein Nfu/NifU, N-terminal domain"/>
    <property type="match status" value="1"/>
</dbReference>
<evidence type="ECO:0000313" key="2">
    <source>
        <dbReference type="EMBL" id="SER86446.1"/>
    </source>
</evidence>
<protein>
    <submittedName>
        <fullName evidence="2">Scaffold protein Nfu/NifU N terminal</fullName>
    </submittedName>
</protein>
<sequence>MAIHVEATPNPNAMKFTSDKMIFEGNSSVSVMQGQTSEHDVLNELMKLDGVDNVFGFQHFITVNKKMDAEWDSLISQVEEVITNFGY</sequence>
<dbReference type="EMBL" id="FOGL01000011">
    <property type="protein sequence ID" value="SER86446.1"/>
    <property type="molecule type" value="Genomic_DNA"/>
</dbReference>
<dbReference type="RefSeq" id="WP_089741323.1">
    <property type="nucleotide sequence ID" value="NZ_FOGL01000011.1"/>
</dbReference>
<organism evidence="2 3">
    <name type="scientific">Gracilibacillus ureilyticus</name>
    <dbReference type="NCBI Taxonomy" id="531814"/>
    <lineage>
        <taxon>Bacteria</taxon>
        <taxon>Bacillati</taxon>
        <taxon>Bacillota</taxon>
        <taxon>Bacilli</taxon>
        <taxon>Bacillales</taxon>
        <taxon>Bacillaceae</taxon>
        <taxon>Gracilibacillus</taxon>
    </lineage>
</organism>
<gene>
    <name evidence="2" type="ORF">SAMN04487944_111105</name>
</gene>
<proteinExistence type="predicted"/>
<evidence type="ECO:0000259" key="1">
    <source>
        <dbReference type="SMART" id="SM00932"/>
    </source>
</evidence>
<name>A0A1H9SN90_9BACI</name>